<dbReference type="RefSeq" id="WP_216479256.1">
    <property type="nucleotide sequence ID" value="NZ_JAHLQJ010000010.1"/>
</dbReference>
<comment type="caution">
    <text evidence="1">The sequence shown here is derived from an EMBL/GenBank/DDBJ whole genome shotgun (WGS) entry which is preliminary data.</text>
</comment>
<proteinExistence type="predicted"/>
<dbReference type="EMBL" id="JAHLQJ010000010">
    <property type="protein sequence ID" value="MBU5672675.1"/>
    <property type="molecule type" value="Genomic_DNA"/>
</dbReference>
<name>A0ABS6FU50_9BACL</name>
<reference evidence="1 2" key="1">
    <citation type="submission" date="2021-06" db="EMBL/GenBank/DDBJ databases">
        <authorList>
            <person name="Sun Q."/>
            <person name="Li D."/>
        </authorList>
    </citation>
    <scope>NUCLEOTIDE SEQUENCE [LARGE SCALE GENOMIC DNA]</scope>
    <source>
        <strain evidence="1 2">MSJ-6</strain>
    </source>
</reference>
<evidence type="ECO:0000313" key="2">
    <source>
        <dbReference type="Proteomes" id="UP000743001"/>
    </source>
</evidence>
<accession>A0ABS6FU50</accession>
<sequence length="86" mass="10080">MACVKVEDGIAYNGLGMMLYDPEFHPNHGERFTEDELSYLCKFYKHDGRRSMSFALGKTERVVQNKYCDLLKKGLVDYYKSLDHYV</sequence>
<protein>
    <submittedName>
        <fullName evidence="1">DNA-entry nuclease</fullName>
    </submittedName>
</protein>
<organism evidence="1 2">
    <name type="scientific">Paenibacillus brevis</name>
    <dbReference type="NCBI Taxonomy" id="2841508"/>
    <lineage>
        <taxon>Bacteria</taxon>
        <taxon>Bacillati</taxon>
        <taxon>Bacillota</taxon>
        <taxon>Bacilli</taxon>
        <taxon>Bacillales</taxon>
        <taxon>Paenibacillaceae</taxon>
        <taxon>Paenibacillus</taxon>
    </lineage>
</organism>
<gene>
    <name evidence="1" type="ORF">KQJ23_12635</name>
</gene>
<evidence type="ECO:0000313" key="1">
    <source>
        <dbReference type="EMBL" id="MBU5672675.1"/>
    </source>
</evidence>
<keyword evidence="2" id="KW-1185">Reference proteome</keyword>
<dbReference type="Proteomes" id="UP000743001">
    <property type="component" value="Unassembled WGS sequence"/>
</dbReference>